<evidence type="ECO:0000256" key="1">
    <source>
        <dbReference type="ARBA" id="ARBA00006190"/>
    </source>
</evidence>
<gene>
    <name evidence="4" type="primary">chmp1_1</name>
    <name evidence="5" type="synonym">chmp1_0</name>
    <name evidence="4" type="ORF">CM83_5865</name>
    <name evidence="5" type="ORF">CM83_5866</name>
</gene>
<evidence type="ECO:0000313" key="5">
    <source>
        <dbReference type="EMBL" id="JAG33386.1"/>
    </source>
</evidence>
<evidence type="ECO:0000256" key="2">
    <source>
        <dbReference type="SAM" id="Coils"/>
    </source>
</evidence>
<dbReference type="EMBL" id="GBHO01010218">
    <property type="protein sequence ID" value="JAG33386.1"/>
    <property type="molecule type" value="Transcribed_RNA"/>
</dbReference>
<reference evidence="4" key="1">
    <citation type="journal article" date="2014" name="PLoS ONE">
        <title>Transcriptome-Based Identification of ABC Transporters in the Western Tarnished Plant Bug Lygus hesperus.</title>
        <authorList>
            <person name="Hull J.J."/>
            <person name="Chaney K."/>
            <person name="Geib S.M."/>
            <person name="Fabrick J.A."/>
            <person name="Brent C.S."/>
            <person name="Walsh D."/>
            <person name="Lavine L.C."/>
        </authorList>
    </citation>
    <scope>NUCLEOTIDE SEQUENCE</scope>
</reference>
<name>A0A0A9YQK5_LYGHE</name>
<comment type="similarity">
    <text evidence="1">Belongs to the SNF7 family.</text>
</comment>
<proteinExistence type="inferred from homology"/>
<dbReference type="GO" id="GO:0007034">
    <property type="term" value="P:vacuolar transport"/>
    <property type="evidence" value="ECO:0007669"/>
    <property type="project" value="InterPro"/>
</dbReference>
<dbReference type="PANTHER" id="PTHR10476">
    <property type="entry name" value="CHARGED MULTIVESICULAR BODY PROTEIN"/>
    <property type="match status" value="1"/>
</dbReference>
<feature type="compositionally biased region" description="Basic and acidic residues" evidence="3">
    <location>
        <begin position="241"/>
        <end position="251"/>
    </location>
</feature>
<sequence>RIADSMGNDNSIETHAINFKFISKQLARESKKCEERAKKAKMAIKTAMQKGNLDGARIHAETAIRENNQSINYLRLSGRVDAIAQRIESAARMKTVTKNMKSVVSSMNKIINQALDVDKITKVMDTFEQQFEDIDIASKTMETAMQSSMAVTTPENDVNTLLHMVADEYGLEFEAQLDGAGTIKDKNLTQTETTTKQSVPITVDSVGVSNQNANKENNDKNDKYNNDPDAGSSGGGGNGGRIDESELEARLRNLQGL</sequence>
<dbReference type="EMBL" id="GBHO01010221">
    <property type="protein sequence ID" value="JAG33383.1"/>
    <property type="molecule type" value="Transcribed_RNA"/>
</dbReference>
<evidence type="ECO:0000256" key="3">
    <source>
        <dbReference type="SAM" id="MobiDB-lite"/>
    </source>
</evidence>
<dbReference type="Gene3D" id="6.10.140.1230">
    <property type="match status" value="1"/>
</dbReference>
<feature type="non-terminal residue" evidence="4">
    <location>
        <position position="1"/>
    </location>
</feature>
<protein>
    <submittedName>
        <fullName evidence="4">Charged multivesicular body protein 1</fullName>
    </submittedName>
</protein>
<dbReference type="AlphaFoldDB" id="A0A0A9YQK5"/>
<feature type="compositionally biased region" description="Basic and acidic residues" evidence="3">
    <location>
        <begin position="216"/>
        <end position="226"/>
    </location>
</feature>
<feature type="coiled-coil region" evidence="2">
    <location>
        <begin position="23"/>
        <end position="50"/>
    </location>
</feature>
<accession>A0A0A9YQK5</accession>
<dbReference type="Pfam" id="PF03357">
    <property type="entry name" value="Snf7"/>
    <property type="match status" value="1"/>
</dbReference>
<reference evidence="4" key="2">
    <citation type="submission" date="2014-07" db="EMBL/GenBank/DDBJ databases">
        <authorList>
            <person name="Hull J."/>
        </authorList>
    </citation>
    <scope>NUCLEOTIDE SEQUENCE</scope>
</reference>
<evidence type="ECO:0000313" key="4">
    <source>
        <dbReference type="EMBL" id="JAG33383.1"/>
    </source>
</evidence>
<dbReference type="InterPro" id="IPR005024">
    <property type="entry name" value="Snf7_fam"/>
</dbReference>
<organism evidence="4">
    <name type="scientific">Lygus hesperus</name>
    <name type="common">Western plant bug</name>
    <dbReference type="NCBI Taxonomy" id="30085"/>
    <lineage>
        <taxon>Eukaryota</taxon>
        <taxon>Metazoa</taxon>
        <taxon>Ecdysozoa</taxon>
        <taxon>Arthropoda</taxon>
        <taxon>Hexapoda</taxon>
        <taxon>Insecta</taxon>
        <taxon>Pterygota</taxon>
        <taxon>Neoptera</taxon>
        <taxon>Paraneoptera</taxon>
        <taxon>Hemiptera</taxon>
        <taxon>Heteroptera</taxon>
        <taxon>Panheteroptera</taxon>
        <taxon>Cimicomorpha</taxon>
        <taxon>Miridae</taxon>
        <taxon>Mirini</taxon>
        <taxon>Lygus</taxon>
    </lineage>
</organism>
<keyword evidence="2" id="KW-0175">Coiled coil</keyword>
<feature type="compositionally biased region" description="Polar residues" evidence="3">
    <location>
        <begin position="188"/>
        <end position="200"/>
    </location>
</feature>
<feature type="region of interest" description="Disordered" evidence="3">
    <location>
        <begin position="188"/>
        <end position="257"/>
    </location>
</feature>